<dbReference type="EMBL" id="MU277222">
    <property type="protein sequence ID" value="KAI0059971.1"/>
    <property type="molecule type" value="Genomic_DNA"/>
</dbReference>
<evidence type="ECO:0000313" key="2">
    <source>
        <dbReference type="Proteomes" id="UP000814140"/>
    </source>
</evidence>
<evidence type="ECO:0000313" key="1">
    <source>
        <dbReference type="EMBL" id="KAI0059971.1"/>
    </source>
</evidence>
<protein>
    <submittedName>
        <fullName evidence="1">Cytochrome P450</fullName>
    </submittedName>
</protein>
<accession>A0ACB8SVW7</accession>
<name>A0ACB8SVW7_9AGAM</name>
<gene>
    <name evidence="1" type="ORF">BV25DRAFT_1000905</name>
</gene>
<dbReference type="Proteomes" id="UP000814140">
    <property type="component" value="Unassembled WGS sequence"/>
</dbReference>
<keyword evidence="2" id="KW-1185">Reference proteome</keyword>
<sequence length="508" mass="57208">MLVGEHTVIPASLLALLTNWPAGILVVTLLAVRLRRARNDSLSTIPAVGYSAPILSFITAFQFNVDGHKLLQQGYDKYKPGLFKIAMWDQWYVVATGPQLVNDISKAPDDVLSVMEGSHELFQVRYTMGSQVTRNPYHIPLIRSQLSKRLSVIFDDIHDEVVAAFNNVVPEKGSEWISLSPHLTVEKVICRISNRVFVGTPTYLNDDYQGLNIEFAVNVTQLARRISQFPGFLRPIVGPLLTTLPSQLKRQTKHLAPIIEARRKQMLQHGDDWEKPNDMLMRLMDAAEGEELSTTNLARRVLALNFDSIHTSSKTFIYALYDLAANPQYVQPLREEVEAALEADGWTKAGLDRMQKVDSFLRESQRVHGLHYASMRRVALKPFTFSNGITIPAGTTVACCTKPVHCDGAIYDRPDVFDPFRFVETREDQAPQKTVSTSLNHLPFGHGLHACPGRFFAATELKTMLAHIVVSYDVKFEEGQEFPPDYFSEVFCVPGPATIMFRKRQLVH</sequence>
<comment type="caution">
    <text evidence="1">The sequence shown here is derived from an EMBL/GenBank/DDBJ whole genome shotgun (WGS) entry which is preliminary data.</text>
</comment>
<reference evidence="1" key="1">
    <citation type="submission" date="2021-03" db="EMBL/GenBank/DDBJ databases">
        <authorList>
            <consortium name="DOE Joint Genome Institute"/>
            <person name="Ahrendt S."/>
            <person name="Looney B.P."/>
            <person name="Miyauchi S."/>
            <person name="Morin E."/>
            <person name="Drula E."/>
            <person name="Courty P.E."/>
            <person name="Chicoki N."/>
            <person name="Fauchery L."/>
            <person name="Kohler A."/>
            <person name="Kuo A."/>
            <person name="Labutti K."/>
            <person name="Pangilinan J."/>
            <person name="Lipzen A."/>
            <person name="Riley R."/>
            <person name="Andreopoulos W."/>
            <person name="He G."/>
            <person name="Johnson J."/>
            <person name="Barry K.W."/>
            <person name="Grigoriev I.V."/>
            <person name="Nagy L."/>
            <person name="Hibbett D."/>
            <person name="Henrissat B."/>
            <person name="Matheny P.B."/>
            <person name="Labbe J."/>
            <person name="Martin F."/>
        </authorList>
    </citation>
    <scope>NUCLEOTIDE SEQUENCE</scope>
    <source>
        <strain evidence="1">HHB10654</strain>
    </source>
</reference>
<organism evidence="1 2">
    <name type="scientific">Artomyces pyxidatus</name>
    <dbReference type="NCBI Taxonomy" id="48021"/>
    <lineage>
        <taxon>Eukaryota</taxon>
        <taxon>Fungi</taxon>
        <taxon>Dikarya</taxon>
        <taxon>Basidiomycota</taxon>
        <taxon>Agaricomycotina</taxon>
        <taxon>Agaricomycetes</taxon>
        <taxon>Russulales</taxon>
        <taxon>Auriscalpiaceae</taxon>
        <taxon>Artomyces</taxon>
    </lineage>
</organism>
<reference evidence="1" key="2">
    <citation type="journal article" date="2022" name="New Phytol.">
        <title>Evolutionary transition to the ectomycorrhizal habit in the genomes of a hyperdiverse lineage of mushroom-forming fungi.</title>
        <authorList>
            <person name="Looney B."/>
            <person name="Miyauchi S."/>
            <person name="Morin E."/>
            <person name="Drula E."/>
            <person name="Courty P.E."/>
            <person name="Kohler A."/>
            <person name="Kuo A."/>
            <person name="LaButti K."/>
            <person name="Pangilinan J."/>
            <person name="Lipzen A."/>
            <person name="Riley R."/>
            <person name="Andreopoulos W."/>
            <person name="He G."/>
            <person name="Johnson J."/>
            <person name="Nolan M."/>
            <person name="Tritt A."/>
            <person name="Barry K.W."/>
            <person name="Grigoriev I.V."/>
            <person name="Nagy L.G."/>
            <person name="Hibbett D."/>
            <person name="Henrissat B."/>
            <person name="Matheny P.B."/>
            <person name="Labbe J."/>
            <person name="Martin F.M."/>
        </authorList>
    </citation>
    <scope>NUCLEOTIDE SEQUENCE</scope>
    <source>
        <strain evidence="1">HHB10654</strain>
    </source>
</reference>
<proteinExistence type="predicted"/>